<feature type="compositionally biased region" description="Low complexity" evidence="3">
    <location>
        <begin position="132"/>
        <end position="149"/>
    </location>
</feature>
<proteinExistence type="predicted"/>
<dbReference type="InterPro" id="IPR035979">
    <property type="entry name" value="RBD_domain_sf"/>
</dbReference>
<organism evidence="5 6">
    <name type="scientific">Durusdinium trenchii</name>
    <dbReference type="NCBI Taxonomy" id="1381693"/>
    <lineage>
        <taxon>Eukaryota</taxon>
        <taxon>Sar</taxon>
        <taxon>Alveolata</taxon>
        <taxon>Dinophyceae</taxon>
        <taxon>Suessiales</taxon>
        <taxon>Symbiodiniaceae</taxon>
        <taxon>Durusdinium</taxon>
    </lineage>
</organism>
<dbReference type="Gene3D" id="3.30.70.330">
    <property type="match status" value="1"/>
</dbReference>
<gene>
    <name evidence="5" type="ORF">SCF082_LOCUS7703</name>
</gene>
<name>A0ABP0IPP2_9DINO</name>
<evidence type="ECO:0000313" key="6">
    <source>
        <dbReference type="Proteomes" id="UP001642464"/>
    </source>
</evidence>
<evidence type="ECO:0000256" key="1">
    <source>
        <dbReference type="ARBA" id="ARBA00022884"/>
    </source>
</evidence>
<feature type="region of interest" description="Disordered" evidence="3">
    <location>
        <begin position="1"/>
        <end position="282"/>
    </location>
</feature>
<feature type="compositionally biased region" description="Low complexity" evidence="3">
    <location>
        <begin position="253"/>
        <end position="264"/>
    </location>
</feature>
<dbReference type="PANTHER" id="PTHR23236">
    <property type="entry name" value="EUKARYOTIC TRANSLATION INITIATION FACTOR 4B/4H"/>
    <property type="match status" value="1"/>
</dbReference>
<protein>
    <submittedName>
        <fullName evidence="5">Polyadenylate-binding protein 2 (PABP-2) (Poly(A)-binding protein 2) (Poly(A)-binding protein II) (PABII)</fullName>
    </submittedName>
</protein>
<dbReference type="SUPFAM" id="SSF54928">
    <property type="entry name" value="RNA-binding domain, RBD"/>
    <property type="match status" value="1"/>
</dbReference>
<dbReference type="Pfam" id="PF00076">
    <property type="entry name" value="RRM_1"/>
    <property type="match status" value="1"/>
</dbReference>
<accession>A0ABP0IPP2</accession>
<dbReference type="PROSITE" id="PS50102">
    <property type="entry name" value="RRM"/>
    <property type="match status" value="1"/>
</dbReference>
<dbReference type="Proteomes" id="UP001642464">
    <property type="component" value="Unassembled WGS sequence"/>
</dbReference>
<feature type="compositionally biased region" description="Basic residues" evidence="3">
    <location>
        <begin position="105"/>
        <end position="115"/>
    </location>
</feature>
<reference evidence="5 6" key="1">
    <citation type="submission" date="2024-02" db="EMBL/GenBank/DDBJ databases">
        <authorList>
            <person name="Chen Y."/>
            <person name="Shah S."/>
            <person name="Dougan E. K."/>
            <person name="Thang M."/>
            <person name="Chan C."/>
        </authorList>
    </citation>
    <scope>NUCLEOTIDE SEQUENCE [LARGE SCALE GENOMIC DNA]</scope>
</reference>
<keyword evidence="6" id="KW-1185">Reference proteome</keyword>
<feature type="compositionally biased region" description="Basic and acidic residues" evidence="3">
    <location>
        <begin position="185"/>
        <end position="194"/>
    </location>
</feature>
<feature type="compositionally biased region" description="Acidic residues" evidence="3">
    <location>
        <begin position="213"/>
        <end position="224"/>
    </location>
</feature>
<evidence type="ECO:0000256" key="2">
    <source>
        <dbReference type="PROSITE-ProRule" id="PRU00176"/>
    </source>
</evidence>
<feature type="compositionally biased region" description="Low complexity" evidence="3">
    <location>
        <begin position="164"/>
        <end position="177"/>
    </location>
</feature>
<sequence length="343" mass="36660">MQRHRSGSVEGSGPLSAFTESWFTGVRGARRGEDFQSRSETPGQAQLSAKPSSEPSALPSRRVKCRSEEPSLGTDAFPREQVFFPDSKAAIDNTNNNNNEERQSRKQHAGGRRRGGGGPGRRQADRERARGDAWWARGRAGTRAGAAGDSPGGQAAGVTGWALGRARSGGRAQEAGRQAGGEAPGNRERGREPAAEMAAEEAPENQVKMAEVKDEDEEVDEDKEIQEMQKKLLEMEAEAAKLNAEGEDDTNVGENGAAEPNADGAEGEGDEEGAANAEGTPNTGKSIFVGGLDASVTPDVLHEFFKTCGTINRITILCDKYTGRPKGHAYMEFEEEEAIEMAI</sequence>
<dbReference type="InterPro" id="IPR000504">
    <property type="entry name" value="RRM_dom"/>
</dbReference>
<feature type="compositionally biased region" description="Basic and acidic residues" evidence="3">
    <location>
        <begin position="225"/>
        <end position="234"/>
    </location>
</feature>
<feature type="compositionally biased region" description="Polar residues" evidence="3">
    <location>
        <begin position="38"/>
        <end position="55"/>
    </location>
</feature>
<evidence type="ECO:0000259" key="4">
    <source>
        <dbReference type="PROSITE" id="PS50102"/>
    </source>
</evidence>
<keyword evidence="1 2" id="KW-0694">RNA-binding</keyword>
<feature type="compositionally biased region" description="Basic and acidic residues" evidence="3">
    <location>
        <begin position="122"/>
        <end position="131"/>
    </location>
</feature>
<feature type="non-terminal residue" evidence="5">
    <location>
        <position position="343"/>
    </location>
</feature>
<evidence type="ECO:0000313" key="5">
    <source>
        <dbReference type="EMBL" id="CAK9003355.1"/>
    </source>
</evidence>
<dbReference type="SMART" id="SM00360">
    <property type="entry name" value="RRM"/>
    <property type="match status" value="1"/>
</dbReference>
<dbReference type="InterPro" id="IPR012677">
    <property type="entry name" value="Nucleotide-bd_a/b_plait_sf"/>
</dbReference>
<comment type="caution">
    <text evidence="5">The sequence shown here is derived from an EMBL/GenBank/DDBJ whole genome shotgun (WGS) entry which is preliminary data.</text>
</comment>
<evidence type="ECO:0000256" key="3">
    <source>
        <dbReference type="SAM" id="MobiDB-lite"/>
    </source>
</evidence>
<feature type="domain" description="RRM" evidence="4">
    <location>
        <begin position="285"/>
        <end position="343"/>
    </location>
</feature>
<dbReference type="PANTHER" id="PTHR23236:SF92">
    <property type="entry name" value="POLYADENYLATE-BINDING PROTEIN 1"/>
    <property type="match status" value="1"/>
</dbReference>
<dbReference type="EMBL" id="CAXAMM010004375">
    <property type="protein sequence ID" value="CAK9003355.1"/>
    <property type="molecule type" value="Genomic_DNA"/>
</dbReference>